<dbReference type="PANTHER" id="PTHR48044:SF22">
    <property type="entry name" value="GLYCOSYLTRANSFERASE"/>
    <property type="match status" value="1"/>
</dbReference>
<dbReference type="SUPFAM" id="SSF53756">
    <property type="entry name" value="UDP-Glycosyltransferase/glycogen phosphorylase"/>
    <property type="match status" value="1"/>
</dbReference>
<evidence type="ECO:0000256" key="2">
    <source>
        <dbReference type="ARBA" id="ARBA00022676"/>
    </source>
</evidence>
<dbReference type="InterPro" id="IPR002213">
    <property type="entry name" value="UDP_glucos_trans"/>
</dbReference>
<evidence type="ECO:0000256" key="1">
    <source>
        <dbReference type="ARBA" id="ARBA00009995"/>
    </source>
</evidence>
<accession>A0A022PSF5</accession>
<keyword evidence="2 4" id="KW-0328">Glycosyltransferase</keyword>
<keyword evidence="8" id="KW-1185">Reference proteome</keyword>
<dbReference type="InterPro" id="IPR058980">
    <property type="entry name" value="Glyco_transf_N"/>
</dbReference>
<dbReference type="PhylomeDB" id="A0A022PSF5"/>
<dbReference type="EC" id="2.4.1.-" evidence="5"/>
<dbReference type="Pfam" id="PF00201">
    <property type="entry name" value="UDPGT"/>
    <property type="match status" value="1"/>
</dbReference>
<proteinExistence type="inferred from homology"/>
<dbReference type="GO" id="GO:0035251">
    <property type="term" value="F:UDP-glucosyltransferase activity"/>
    <property type="evidence" value="ECO:0000318"/>
    <property type="project" value="GO_Central"/>
</dbReference>
<dbReference type="GO" id="GO:0009690">
    <property type="term" value="P:cytokinin metabolic process"/>
    <property type="evidence" value="ECO:0007669"/>
    <property type="project" value="UniProtKB-ARBA"/>
</dbReference>
<organism evidence="7 8">
    <name type="scientific">Erythranthe guttata</name>
    <name type="common">Yellow monkey flower</name>
    <name type="synonym">Mimulus guttatus</name>
    <dbReference type="NCBI Taxonomy" id="4155"/>
    <lineage>
        <taxon>Eukaryota</taxon>
        <taxon>Viridiplantae</taxon>
        <taxon>Streptophyta</taxon>
        <taxon>Embryophyta</taxon>
        <taxon>Tracheophyta</taxon>
        <taxon>Spermatophyta</taxon>
        <taxon>Magnoliopsida</taxon>
        <taxon>eudicotyledons</taxon>
        <taxon>Gunneridae</taxon>
        <taxon>Pentapetalae</taxon>
        <taxon>asterids</taxon>
        <taxon>lamiids</taxon>
        <taxon>Lamiales</taxon>
        <taxon>Phrymaceae</taxon>
        <taxon>Erythranthe</taxon>
    </lineage>
</organism>
<dbReference type="PANTHER" id="PTHR48044">
    <property type="entry name" value="GLYCOSYLTRANSFERASE"/>
    <property type="match status" value="1"/>
</dbReference>
<feature type="domain" description="Glycosyltransferase N-terminal" evidence="6">
    <location>
        <begin position="1"/>
        <end position="233"/>
    </location>
</feature>
<dbReference type="CDD" id="cd03784">
    <property type="entry name" value="GT1_Gtf-like"/>
    <property type="match status" value="1"/>
</dbReference>
<dbReference type="FunFam" id="3.40.50.2000:FF:000060">
    <property type="entry name" value="Glycosyltransferase"/>
    <property type="match status" value="1"/>
</dbReference>
<dbReference type="Pfam" id="PF26168">
    <property type="entry name" value="Glyco_transf_N"/>
    <property type="match status" value="1"/>
</dbReference>
<evidence type="ECO:0000256" key="4">
    <source>
        <dbReference type="RuleBase" id="RU003718"/>
    </source>
</evidence>
<evidence type="ECO:0000256" key="5">
    <source>
        <dbReference type="RuleBase" id="RU362057"/>
    </source>
</evidence>
<reference evidence="7 8" key="1">
    <citation type="journal article" date="2013" name="Proc. Natl. Acad. Sci. U.S.A.">
        <title>Fine-scale variation in meiotic recombination in Mimulus inferred from population shotgun sequencing.</title>
        <authorList>
            <person name="Hellsten U."/>
            <person name="Wright K.M."/>
            <person name="Jenkins J."/>
            <person name="Shu S."/>
            <person name="Yuan Y."/>
            <person name="Wessler S.R."/>
            <person name="Schmutz J."/>
            <person name="Willis J.H."/>
            <person name="Rokhsar D.S."/>
        </authorList>
    </citation>
    <scope>NUCLEOTIDE SEQUENCE [LARGE SCALE GENOMIC DNA]</scope>
    <source>
        <strain evidence="8">cv. DUN x IM62</strain>
    </source>
</reference>
<sequence>MVPLPAQGHLNQLLQLSRLIAAYNVPVHYVSTSTHTRQAKLRDHGGWDPRAAANNNLHFHGFPVPEFHSPNPNPNAANKFPSHLQPLFNAASRHLRQPLAALLRSLSGTARRVVVIHDSLMASVVQDVGSVPNAETYVFHSISAFAIFWYFYETLEKIEPKPTIETELQNKVPSLEDCFTTEFMDFIVSEHGHVGLSSGSLYNSCRSVEGRFMDLIEKISGNKKHWSIGPFNPVGSTEKKSSEHRCLKWLDEQESRSSVIYVSFGTTTSFSDEQIEELANGLEESGAKFIWVLRDADKGDSIENGGIRKAELPVGFEERVRERGIVVREWAPQLEILRHSSTGGFMSHCGWNSCMESISMGVPIAAWPMHSDQPRNAVLITEVLKIGVVVKDWGRRDEIVTAEAVAVAVKELMGSEEMRRRAEELGGDVRSAVAEGGVTWSEMDSFVAHIGR</sequence>
<gene>
    <name evidence="7" type="ORF">MIMGU_mgv1a023637mg</name>
</gene>
<dbReference type="Proteomes" id="UP000030748">
    <property type="component" value="Unassembled WGS sequence"/>
</dbReference>
<dbReference type="eggNOG" id="KOG1192">
    <property type="taxonomic scope" value="Eukaryota"/>
</dbReference>
<dbReference type="GO" id="GO:0016138">
    <property type="term" value="P:glycoside biosynthetic process"/>
    <property type="evidence" value="ECO:0007669"/>
    <property type="project" value="UniProtKB-ARBA"/>
</dbReference>
<dbReference type="InterPro" id="IPR035595">
    <property type="entry name" value="UDP_glycos_trans_CS"/>
</dbReference>
<evidence type="ECO:0000313" key="8">
    <source>
        <dbReference type="Proteomes" id="UP000030748"/>
    </source>
</evidence>
<evidence type="ECO:0000259" key="6">
    <source>
        <dbReference type="Pfam" id="PF26168"/>
    </source>
</evidence>
<keyword evidence="3 4" id="KW-0808">Transferase</keyword>
<dbReference type="EMBL" id="KI632325">
    <property type="protein sequence ID" value="EYU18711.1"/>
    <property type="molecule type" value="Genomic_DNA"/>
</dbReference>
<protein>
    <recommendedName>
        <fullName evidence="5">Glycosyltransferase</fullName>
        <ecNumber evidence="5">2.4.1.-</ecNumber>
    </recommendedName>
</protein>
<dbReference type="Gene3D" id="3.40.50.2000">
    <property type="entry name" value="Glycogen Phosphorylase B"/>
    <property type="match status" value="2"/>
</dbReference>
<dbReference type="AlphaFoldDB" id="A0A022PSF5"/>
<evidence type="ECO:0000313" key="7">
    <source>
        <dbReference type="EMBL" id="EYU18711.1"/>
    </source>
</evidence>
<dbReference type="GO" id="GO:0050404">
    <property type="term" value="F:zeatin O-beta-D-xylosyltransferase activity"/>
    <property type="evidence" value="ECO:0007669"/>
    <property type="project" value="UniProtKB-ARBA"/>
</dbReference>
<dbReference type="FunFam" id="3.40.50.2000:FF:000238">
    <property type="entry name" value="Glycosyltransferase"/>
    <property type="match status" value="1"/>
</dbReference>
<name>A0A022PSF5_ERYGU</name>
<dbReference type="PROSITE" id="PS00375">
    <property type="entry name" value="UDPGT"/>
    <property type="match status" value="1"/>
</dbReference>
<comment type="similarity">
    <text evidence="1 4">Belongs to the UDP-glycosyltransferase family.</text>
</comment>
<evidence type="ECO:0000256" key="3">
    <source>
        <dbReference type="ARBA" id="ARBA00022679"/>
    </source>
</evidence>